<proteinExistence type="predicted"/>
<reference evidence="1 2" key="1">
    <citation type="journal article" date="2010" name="Stand. Genomic Sci.">
        <title>Complete genome sequence of Archaeoglobus profundus type strain (AV18).</title>
        <authorList>
            <person name="von Jan M."/>
            <person name="Lapidus A."/>
            <person name="Del Rio T.G."/>
            <person name="Copeland A."/>
            <person name="Tice H."/>
            <person name="Cheng J.F."/>
            <person name="Lucas S."/>
            <person name="Chen F."/>
            <person name="Nolan M."/>
            <person name="Goodwin L."/>
            <person name="Han C."/>
            <person name="Pitluck S."/>
            <person name="Liolios K."/>
            <person name="Ivanova N."/>
            <person name="Mavromatis K."/>
            <person name="Ovchinnikova G."/>
            <person name="Chertkov O."/>
            <person name="Pati A."/>
            <person name="Chen A."/>
            <person name="Palaniappan K."/>
            <person name="Land M."/>
            <person name="Hauser L."/>
            <person name="Chang Y.J."/>
            <person name="Jeffries C.D."/>
            <person name="Saunders E."/>
            <person name="Brettin T."/>
            <person name="Detter J.C."/>
            <person name="Chain P."/>
            <person name="Eichinger K."/>
            <person name="Huber H."/>
            <person name="Spring S."/>
            <person name="Rohde M."/>
            <person name="Goker M."/>
            <person name="Wirth R."/>
            <person name="Woyke T."/>
            <person name="Bristow J."/>
            <person name="Eisen J.A."/>
            <person name="Markowitz V."/>
            <person name="Hugenholtz P."/>
            <person name="Kyrpides N.C."/>
            <person name="Klenk H.P."/>
        </authorList>
    </citation>
    <scope>NUCLEOTIDE SEQUENCE [LARGE SCALE GENOMIC DNA]</scope>
    <source>
        <strain evidence="2">DSM 5631 / JCM 9629 / NBRC 100127 / Av18</strain>
    </source>
</reference>
<evidence type="ECO:0000313" key="2">
    <source>
        <dbReference type="Proteomes" id="UP000001901"/>
    </source>
</evidence>
<gene>
    <name evidence="1" type="ordered locus">Arcpr_0889</name>
</gene>
<keyword evidence="2" id="KW-1185">Reference proteome</keyword>
<dbReference type="HOGENOM" id="CLU_3093910_0_0_2"/>
<name>D2RI26_ARCPA</name>
<dbReference type="RefSeq" id="WP_012940287.1">
    <property type="nucleotide sequence ID" value="NC_013741.1"/>
</dbReference>
<protein>
    <submittedName>
        <fullName evidence="1">Uncharacterized protein</fullName>
    </submittedName>
</protein>
<organism evidence="1 2">
    <name type="scientific">Archaeoglobus profundus (strain DSM 5631 / JCM 9629 / NBRC 100127 / Av18)</name>
    <dbReference type="NCBI Taxonomy" id="572546"/>
    <lineage>
        <taxon>Archaea</taxon>
        <taxon>Methanobacteriati</taxon>
        <taxon>Methanobacteriota</taxon>
        <taxon>Archaeoglobi</taxon>
        <taxon>Archaeoglobales</taxon>
        <taxon>Archaeoglobaceae</taxon>
        <taxon>Archaeoglobus</taxon>
    </lineage>
</organism>
<dbReference type="Proteomes" id="UP000001901">
    <property type="component" value="Chromosome"/>
</dbReference>
<sequence>MPKRRKLYGSFWLEPEGNYFGLKINGRKKFVHSVDDLLDEIGKELRKLLRW</sequence>
<dbReference type="PaxDb" id="572546-Arcpr_0889"/>
<dbReference type="EMBL" id="CP001857">
    <property type="protein sequence ID" value="ADB57951.1"/>
    <property type="molecule type" value="Genomic_DNA"/>
</dbReference>
<dbReference type="AlphaFoldDB" id="D2RI26"/>
<evidence type="ECO:0000313" key="1">
    <source>
        <dbReference type="EMBL" id="ADB57951.1"/>
    </source>
</evidence>
<dbReference type="KEGG" id="apo:Arcpr_0889"/>
<accession>D2RI26</accession>
<dbReference type="GeneID" id="58788607"/>